<dbReference type="EC" id="7.6.2.1" evidence="3"/>
<evidence type="ECO:0000256" key="7">
    <source>
        <dbReference type="ARBA" id="ARBA00022840"/>
    </source>
</evidence>
<evidence type="ECO:0000256" key="12">
    <source>
        <dbReference type="ARBA" id="ARBA00034036"/>
    </source>
</evidence>
<feature type="region of interest" description="Disordered" evidence="16">
    <location>
        <begin position="1846"/>
        <end position="1887"/>
    </location>
</feature>
<feature type="compositionally biased region" description="Low complexity" evidence="16">
    <location>
        <begin position="1849"/>
        <end position="1865"/>
    </location>
</feature>
<feature type="compositionally biased region" description="Low complexity" evidence="16">
    <location>
        <begin position="1651"/>
        <end position="1661"/>
    </location>
</feature>
<feature type="region of interest" description="Disordered" evidence="16">
    <location>
        <begin position="1673"/>
        <end position="1753"/>
    </location>
</feature>
<dbReference type="GO" id="GO:0005524">
    <property type="term" value="F:ATP binding"/>
    <property type="evidence" value="ECO:0007669"/>
    <property type="project" value="UniProtKB-KW"/>
</dbReference>
<feature type="binding site" evidence="14">
    <location>
        <position position="902"/>
    </location>
    <ligand>
        <name>ATP</name>
        <dbReference type="ChEBI" id="CHEBI:30616"/>
    </ligand>
</feature>
<keyword evidence="7 14" id="KW-0067">ATP-binding</keyword>
<feature type="region of interest" description="Disordered" evidence="16">
    <location>
        <begin position="611"/>
        <end position="641"/>
    </location>
</feature>
<feature type="compositionally biased region" description="Low complexity" evidence="16">
    <location>
        <begin position="630"/>
        <end position="639"/>
    </location>
</feature>
<dbReference type="InterPro" id="IPR023298">
    <property type="entry name" value="ATPase_P-typ_TM_dom_sf"/>
</dbReference>
<feature type="region of interest" description="Disordered" evidence="16">
    <location>
        <begin position="1607"/>
        <end position="1661"/>
    </location>
</feature>
<sequence length="2055" mass="213472">MFEQWRRLRARRSTGAGVEETRVVPVCGTAELPFRGNYASTTKYTLISYLPKALFEQYRRVANIFFTLMAAMSLTPWSPVRPWTTWTPLVLVVGVSMIKEAREDFKRHQQDQTVNSRPAEVLDAATGTFVTLSWRRIRVGDLLRIRRDEPLPADVVLLASSNPEGSCYVETMNLDGETNLKIRAAPTQTRALGTAPEQLRLLAGGGGGGAAAAVVECEAPNSRLYVFNGVLRLRPPLPPVLTAAAAAAAAGDKDGGGGGGGDAGVKAPGLQGGREGGRKSAAAAAVLAPAAVPAAAGKLKAAVKVELQAVVSERAARGDAGGGGFGAAAGSQGKRGSTEPSTSGSGDGGGGGGGDGGLVVPLSASSLLLRGCSVRNTDCVYGVVVYAGHDTKIFMNSTEAPSKRSTLERSMDRVIVAVFVLLFFWCLVSAGFSSKWTSDHMQQHWYLRPDAPSPDNDPNSPWRTGTVNFFIALLLYSYLVPISLYVSLEMVKVFQANVLIAGDAAMYHEETDTPALARTSNLNEELGMVGAILTDKTGTLTRNVMEFFKCSIGGVAYGAGITEVERTNRMRQGSALEEVATDPRAAAYRERYFNFYDERLLGGAWMPSPTTAITTTTTTGGSGGSGGSSGTARSPSRGPQADPEIIEMFFRLLAVCHTVIPEGPPDPATIKYEAESPDEAALVVAAKVFGFFFHRRTATSITVRERGRRGAGRAGNSGNSGNSGNGAAVAAVRGAGGGVGGGGGGAVDVEYDILAVLEFNSTRKRMSVVVRDKTSDKILLFTKGADTVIYERLDPSYGPNEAMKESTGRHMEDFGAAGLRTLCLSYAEVDREWYDNVWQPEYVAAKTSLVGRDEKVAEVSEKIERNLRLLGCTAIEDKLQEGVPECIKQLALAGIRIWVLTGDKMETAINIGYACSLLREDMMQHSVSASSPRVDALEAAGCREEAEALAADLVAQQLTKIEASLQLLASADTSGSTSDGAAAAAAAPQDAAAAAVNAALVIDGRALSYALAPGLAPLFLRVGLRCAAVVCCRVSPLQKAQVTGLVRGSGSITLAIGDGANDVGMIQRAHIGVGISGQEGMQAVMSSDFAIAQFRFLVPLLLVHGQYSYRRLARMINFFFYKNLLFGLTLFVYSAFTTFSGSYVYNDTSMTLFNVLFTSAAPLLIGMFDRPLSKRALLAHPQLYKEGVANADFSTGQIAGWLAAGALQAGVLLAMVLAGASGTAASGIEGIPYGMAEVGAVLFTVVLLTVHLHLAVLEEEWTWMHHAAIWGSLGMWFLYLLYFGALPVAWSVEMWKLFLTIVGPSPLFWLLCGLLPVAVAVLPVLAVREFQRLLFPSDSDIVREMGALERRRERQQQQRQQQQQQQQTSQQQQQKSQQQQQHQQTSLQQGQGQAAQQGSQAGAQGGQGGQPSLAGVDGKELRQRLLPPPLPPLLRAPAPSPPQLQAKPPTPSPSPSQSPTPSPSGKSGVFGSGRFLSTLTSLGSGRQPLLKIGSNRVTPEAAAASVAAAAAAADAATAARPTSPSCDAADTAAGGGARSPAEAAAAAALPPLDGAVDRGGAAAAASSLQPASSPSSGSASVPSGLAPDQAMAMSFSTEASEMTVAALGGAAPPPPEPLLVTNVSGDGGGGGGGRRSRQTSVMGRPERGRPRLSSVGPSSVVPRGSVLLESMSVSSNSTGYTTPSLTTLRSTEGSVGGAVSVAGSSGGGGGGGGGVRGSGGYMRSSRASSGVGSYLPPIDGTPPSTAGTTVTTGWGLPTAEAFTQKPRSRRISTLPPVTSARRFLASPAAGAAAAAAAAPPLIGLEARGLGEGRDVAGPSDHGGVAWLTGQPELAEAEAAASFTPRQLVSAAPSPSPRGLPAAAAAAPPPSPPRSSSGSSSQLEPPNALTTPLSSYIFSAAAATAAADGGGGGASQLHRQQQQQHHHHHHHHHHQHPLELQQASLEMILAASGGASLRMTTDSCTQVRNLHRASDGRFTESSPDPSINGRYSALTGAVQTNGTGSLPSETRDGIEDGDYMGDMDLYDGISPDFEGTAGAAGAGKGPGEEALLQPEE</sequence>
<evidence type="ECO:0000256" key="4">
    <source>
        <dbReference type="ARBA" id="ARBA00022692"/>
    </source>
</evidence>
<dbReference type="GO" id="GO:0045332">
    <property type="term" value="P:phospholipid translocation"/>
    <property type="evidence" value="ECO:0007669"/>
    <property type="project" value="TreeGrafter"/>
</dbReference>
<evidence type="ECO:0000259" key="18">
    <source>
        <dbReference type="Pfam" id="PF16209"/>
    </source>
</evidence>
<dbReference type="SFLD" id="SFLDS00003">
    <property type="entry name" value="Haloacid_Dehalogenase"/>
    <property type="match status" value="1"/>
</dbReference>
<feature type="region of interest" description="Disordered" evidence="16">
    <location>
        <begin position="317"/>
        <end position="355"/>
    </location>
</feature>
<evidence type="ECO:0000256" key="8">
    <source>
        <dbReference type="ARBA" id="ARBA00022842"/>
    </source>
</evidence>
<feature type="compositionally biased region" description="Low complexity" evidence="16">
    <location>
        <begin position="1741"/>
        <end position="1753"/>
    </location>
</feature>
<evidence type="ECO:0000256" key="5">
    <source>
        <dbReference type="ARBA" id="ARBA00022723"/>
    </source>
</evidence>
<dbReference type="InterPro" id="IPR032631">
    <property type="entry name" value="P-type_ATPase_N"/>
</dbReference>
<evidence type="ECO:0000313" key="20">
    <source>
        <dbReference type="EMBL" id="GLC59809.1"/>
    </source>
</evidence>
<feature type="compositionally biased region" description="Polar residues" evidence="16">
    <location>
        <begin position="1997"/>
        <end position="2007"/>
    </location>
</feature>
<feature type="compositionally biased region" description="Pro residues" evidence="16">
    <location>
        <begin position="1426"/>
        <end position="1462"/>
    </location>
</feature>
<dbReference type="SFLD" id="SFLDG00002">
    <property type="entry name" value="C1.7:_P-type_atpase_like"/>
    <property type="match status" value="1"/>
</dbReference>
<dbReference type="InterPro" id="IPR008250">
    <property type="entry name" value="ATPase_P-typ_transduc_dom_A_sf"/>
</dbReference>
<dbReference type="SUPFAM" id="SSF56784">
    <property type="entry name" value="HAD-like"/>
    <property type="match status" value="1"/>
</dbReference>
<feature type="compositionally biased region" description="Polar residues" evidence="16">
    <location>
        <begin position="1475"/>
        <end position="1484"/>
    </location>
</feature>
<feature type="transmembrane region" description="Helical" evidence="17">
    <location>
        <begin position="467"/>
        <end position="488"/>
    </location>
</feature>
<feature type="compositionally biased region" description="Low complexity" evidence="16">
    <location>
        <begin position="1357"/>
        <end position="1402"/>
    </location>
</feature>
<feature type="binding site" evidence="15">
    <location>
        <position position="1058"/>
    </location>
    <ligand>
        <name>Mg(2+)</name>
        <dbReference type="ChEBI" id="CHEBI:18420"/>
    </ligand>
</feature>
<name>A0A9W6BX20_9CHLO</name>
<dbReference type="InterPro" id="IPR023299">
    <property type="entry name" value="ATPase_P-typ_cyto_dom_N"/>
</dbReference>
<feature type="transmembrane region" description="Helical" evidence="17">
    <location>
        <begin position="1307"/>
        <end position="1327"/>
    </location>
</feature>
<accession>A0A9W6BX20</accession>
<dbReference type="InterPro" id="IPR044492">
    <property type="entry name" value="P_typ_ATPase_HD_dom"/>
</dbReference>
<feature type="active site" description="4-aspartylphosphate intermediate" evidence="13">
    <location>
        <position position="535"/>
    </location>
</feature>
<comment type="subcellular location">
    <subcellularLocation>
        <location evidence="1">Membrane</location>
        <topology evidence="1">Multi-pass membrane protein</topology>
    </subcellularLocation>
</comment>
<feature type="compositionally biased region" description="Basic residues" evidence="16">
    <location>
        <begin position="1923"/>
        <end position="1934"/>
    </location>
</feature>
<dbReference type="Pfam" id="PF16212">
    <property type="entry name" value="PhoLip_ATPase_C"/>
    <property type="match status" value="1"/>
</dbReference>
<dbReference type="PANTHER" id="PTHR24092">
    <property type="entry name" value="PROBABLE PHOSPHOLIPID-TRANSPORTING ATPASE"/>
    <property type="match status" value="1"/>
</dbReference>
<feature type="binding site" evidence="14">
    <location>
        <position position="1062"/>
    </location>
    <ligand>
        <name>ATP</name>
        <dbReference type="ChEBI" id="CHEBI:30616"/>
    </ligand>
</feature>
<dbReference type="Gene3D" id="2.70.150.10">
    <property type="entry name" value="Calcium-transporting ATPase, cytoplasmic transduction domain A"/>
    <property type="match status" value="2"/>
</dbReference>
<evidence type="ECO:0000256" key="17">
    <source>
        <dbReference type="SAM" id="Phobius"/>
    </source>
</evidence>
<feature type="region of interest" description="Disordered" evidence="16">
    <location>
        <begin position="1906"/>
        <end position="1938"/>
    </location>
</feature>
<dbReference type="Gene3D" id="3.40.50.1000">
    <property type="entry name" value="HAD superfamily/HAD-like"/>
    <property type="match status" value="2"/>
</dbReference>
<feature type="transmembrane region" description="Helical" evidence="17">
    <location>
        <begin position="1269"/>
        <end position="1292"/>
    </location>
</feature>
<protein>
    <recommendedName>
        <fullName evidence="3">P-type phospholipid transporter</fullName>
        <ecNumber evidence="3">7.6.2.1</ecNumber>
    </recommendedName>
</protein>
<dbReference type="InterPro" id="IPR006539">
    <property type="entry name" value="P-type_ATPase_IV"/>
</dbReference>
<evidence type="ECO:0000313" key="21">
    <source>
        <dbReference type="Proteomes" id="UP001165080"/>
    </source>
</evidence>
<dbReference type="GO" id="GO:0005886">
    <property type="term" value="C:plasma membrane"/>
    <property type="evidence" value="ECO:0007669"/>
    <property type="project" value="TreeGrafter"/>
</dbReference>
<dbReference type="InterPro" id="IPR018303">
    <property type="entry name" value="ATPase_P-typ_P_site"/>
</dbReference>
<comment type="catalytic activity">
    <reaction evidence="12">
        <text>ATP + H2O + phospholipidSide 1 = ADP + phosphate + phospholipidSide 2.</text>
        <dbReference type="EC" id="7.6.2.1"/>
    </reaction>
</comment>
<feature type="compositionally biased region" description="Low complexity" evidence="16">
    <location>
        <begin position="714"/>
        <end position="725"/>
    </location>
</feature>
<feature type="binding site" evidence="14">
    <location>
        <position position="783"/>
    </location>
    <ligand>
        <name>ATP</name>
        <dbReference type="ChEBI" id="CHEBI:30616"/>
    </ligand>
</feature>
<feature type="compositionally biased region" description="Gly residues" evidence="16">
    <location>
        <begin position="1704"/>
        <end position="1720"/>
    </location>
</feature>
<feature type="binding site" evidence="15">
    <location>
        <position position="1062"/>
    </location>
    <ligand>
        <name>Mg(2+)</name>
        <dbReference type="ChEBI" id="CHEBI:18420"/>
    </ligand>
</feature>
<feature type="compositionally biased region" description="Low complexity" evidence="16">
    <location>
        <begin position="1721"/>
        <end position="1730"/>
    </location>
</feature>
<feature type="binding site" evidence="14">
    <location>
        <position position="1061"/>
    </location>
    <ligand>
        <name>ATP</name>
        <dbReference type="ChEBI" id="CHEBI:30616"/>
    </ligand>
</feature>
<keyword evidence="5 15" id="KW-0479">Metal-binding</keyword>
<dbReference type="GO" id="GO:0140326">
    <property type="term" value="F:ATPase-coupled intramembrane lipid transporter activity"/>
    <property type="evidence" value="ECO:0007669"/>
    <property type="project" value="UniProtKB-EC"/>
</dbReference>
<dbReference type="PANTHER" id="PTHR24092:SF150">
    <property type="entry name" value="PHOSPHOLIPID-TRANSPORTING ATPASE"/>
    <property type="match status" value="1"/>
</dbReference>
<keyword evidence="9" id="KW-1278">Translocase</keyword>
<evidence type="ECO:0000256" key="13">
    <source>
        <dbReference type="PIRSR" id="PIRSR606539-1"/>
    </source>
</evidence>
<proteinExistence type="inferred from homology"/>
<feature type="binding site" evidence="14">
    <location>
        <position position="903"/>
    </location>
    <ligand>
        <name>ATP</name>
        <dbReference type="ChEBI" id="CHEBI:30616"/>
    </ligand>
</feature>
<dbReference type="Proteomes" id="UP001165080">
    <property type="component" value="Unassembled WGS sequence"/>
</dbReference>
<feature type="binding site" evidence="14">
    <location>
        <position position="759"/>
    </location>
    <ligand>
        <name>ATP</name>
        <dbReference type="ChEBI" id="CHEBI:30616"/>
    </ligand>
</feature>
<feature type="region of interest" description="Disordered" evidence="16">
    <location>
        <begin position="703"/>
        <end position="725"/>
    </location>
</feature>
<feature type="binding site" evidence="14">
    <location>
        <position position="537"/>
    </location>
    <ligand>
        <name>ATP</name>
        <dbReference type="ChEBI" id="CHEBI:30616"/>
    </ligand>
</feature>
<dbReference type="GO" id="GO:0016887">
    <property type="term" value="F:ATP hydrolysis activity"/>
    <property type="evidence" value="ECO:0007669"/>
    <property type="project" value="InterPro"/>
</dbReference>
<keyword evidence="8 15" id="KW-0460">Magnesium</keyword>
<dbReference type="PRINTS" id="PR00119">
    <property type="entry name" value="CATATPASE"/>
</dbReference>
<feature type="region of interest" description="Disordered" evidence="16">
    <location>
        <begin position="1349"/>
        <end position="1490"/>
    </location>
</feature>
<feature type="compositionally biased region" description="Polar residues" evidence="16">
    <location>
        <begin position="1673"/>
        <end position="1692"/>
    </location>
</feature>
<feature type="region of interest" description="Disordered" evidence="16">
    <location>
        <begin position="1997"/>
        <end position="2055"/>
    </location>
</feature>
<dbReference type="InterPro" id="IPR023214">
    <property type="entry name" value="HAD_sf"/>
</dbReference>
<dbReference type="Gene3D" id="1.20.1110.10">
    <property type="entry name" value="Calcium-transporting ATPase, transmembrane domain"/>
    <property type="match status" value="1"/>
</dbReference>
<keyword evidence="10 17" id="KW-1133">Transmembrane helix</keyword>
<feature type="binding site" evidence="15">
    <location>
        <position position="535"/>
    </location>
    <ligand>
        <name>Mg(2+)</name>
        <dbReference type="ChEBI" id="CHEBI:18420"/>
    </ligand>
</feature>
<dbReference type="SUPFAM" id="SSF81665">
    <property type="entry name" value="Calcium ATPase, transmembrane domain M"/>
    <property type="match status" value="1"/>
</dbReference>
<keyword evidence="6 14" id="KW-0547">Nucleotide-binding</keyword>
<feature type="binding site" evidence="14">
    <location>
        <position position="1033"/>
    </location>
    <ligand>
        <name>ATP</name>
        <dbReference type="ChEBI" id="CHEBI:30616"/>
    </ligand>
</feature>
<feature type="binding site" evidence="14">
    <location>
        <position position="536"/>
    </location>
    <ligand>
        <name>ATP</name>
        <dbReference type="ChEBI" id="CHEBI:30616"/>
    </ligand>
</feature>
<feature type="compositionally biased region" description="Acidic residues" evidence="16">
    <location>
        <begin position="2014"/>
        <end position="2024"/>
    </location>
</feature>
<feature type="binding site" evidence="14">
    <location>
        <position position="679"/>
    </location>
    <ligand>
        <name>ATP</name>
        <dbReference type="ChEBI" id="CHEBI:30616"/>
    </ligand>
</feature>
<dbReference type="SUPFAM" id="SSF81653">
    <property type="entry name" value="Calcium ATPase, transduction domain A"/>
    <property type="match status" value="1"/>
</dbReference>
<feature type="binding site" evidence="14">
    <location>
        <position position="820"/>
    </location>
    <ligand>
        <name>ATP</name>
        <dbReference type="ChEBI" id="CHEBI:30616"/>
    </ligand>
</feature>
<keyword evidence="4 17" id="KW-0812">Transmembrane</keyword>
<evidence type="ECO:0000256" key="6">
    <source>
        <dbReference type="ARBA" id="ARBA00022741"/>
    </source>
</evidence>
<dbReference type="PROSITE" id="PS00154">
    <property type="entry name" value="ATPASE_E1_E2"/>
    <property type="match status" value="1"/>
</dbReference>
<evidence type="ECO:0000256" key="10">
    <source>
        <dbReference type="ARBA" id="ARBA00022989"/>
    </source>
</evidence>
<feature type="binding site" evidence="15">
    <location>
        <position position="537"/>
    </location>
    <ligand>
        <name>Mg(2+)</name>
        <dbReference type="ChEBI" id="CHEBI:18420"/>
    </ligand>
</feature>
<reference evidence="20 21" key="1">
    <citation type="journal article" date="2023" name="Commun. Biol.">
        <title>Reorganization of the ancestral sex-determining regions during the evolution of trioecy in Pleodorina starrii.</title>
        <authorList>
            <person name="Takahashi K."/>
            <person name="Suzuki S."/>
            <person name="Kawai-Toyooka H."/>
            <person name="Yamamoto K."/>
            <person name="Hamaji T."/>
            <person name="Ootsuki R."/>
            <person name="Yamaguchi H."/>
            <person name="Kawachi M."/>
            <person name="Higashiyama T."/>
            <person name="Nozaki H."/>
        </authorList>
    </citation>
    <scope>NUCLEOTIDE SEQUENCE [LARGE SCALE GENOMIC DNA]</scope>
    <source>
        <strain evidence="20 21">NIES-4479</strain>
    </source>
</reference>
<feature type="compositionally biased region" description="Low complexity" evidence="16">
    <location>
        <begin position="1527"/>
        <end position="1537"/>
    </location>
</feature>
<feature type="transmembrane region" description="Helical" evidence="17">
    <location>
        <begin position="1151"/>
        <end position="1168"/>
    </location>
</feature>
<feature type="domain" description="P-type ATPase N-terminal" evidence="18">
    <location>
        <begin position="33"/>
        <end position="86"/>
    </location>
</feature>
<feature type="region of interest" description="Disordered" evidence="16">
    <location>
        <begin position="251"/>
        <end position="276"/>
    </location>
</feature>
<feature type="transmembrane region" description="Helical" evidence="17">
    <location>
        <begin position="1198"/>
        <end position="1218"/>
    </location>
</feature>
<evidence type="ECO:0000256" key="9">
    <source>
        <dbReference type="ARBA" id="ARBA00022967"/>
    </source>
</evidence>
<dbReference type="InterPro" id="IPR036412">
    <property type="entry name" value="HAD-like_sf"/>
</dbReference>
<evidence type="ECO:0000256" key="16">
    <source>
        <dbReference type="SAM" id="MobiDB-lite"/>
    </source>
</evidence>
<feature type="compositionally biased region" description="Gly residues" evidence="16">
    <location>
        <begin position="345"/>
        <end position="355"/>
    </location>
</feature>
<feature type="transmembrane region" description="Helical" evidence="17">
    <location>
        <begin position="1238"/>
        <end position="1257"/>
    </location>
</feature>
<feature type="region of interest" description="Disordered" evidence="16">
    <location>
        <begin position="1557"/>
        <end position="1585"/>
    </location>
</feature>
<evidence type="ECO:0000256" key="14">
    <source>
        <dbReference type="PIRSR" id="PIRSR606539-2"/>
    </source>
</evidence>
<evidence type="ECO:0000256" key="2">
    <source>
        <dbReference type="ARBA" id="ARBA00008109"/>
    </source>
</evidence>
<keyword evidence="21" id="KW-1185">Reference proteome</keyword>
<gene>
    <name evidence="20" type="primary">PLEST010266</name>
    <name evidence="20" type="ORF">PLESTB_001538000</name>
</gene>
<comment type="cofactor">
    <cofactor evidence="15">
        <name>Mg(2+)</name>
        <dbReference type="ChEBI" id="CHEBI:18420"/>
    </cofactor>
</comment>
<comment type="similarity">
    <text evidence="2">Belongs to the cation transport ATPase (P-type) (TC 3.A.3) family. Type IV subfamily.</text>
</comment>
<dbReference type="Gene3D" id="3.40.1110.10">
    <property type="entry name" value="Calcium-transporting ATPase, cytoplasmic domain N"/>
    <property type="match status" value="2"/>
</dbReference>
<feature type="transmembrane region" description="Helical" evidence="17">
    <location>
        <begin position="1124"/>
        <end position="1145"/>
    </location>
</feature>
<feature type="binding site" evidence="14">
    <location>
        <position position="901"/>
    </location>
    <ligand>
        <name>ATP</name>
        <dbReference type="ChEBI" id="CHEBI:30616"/>
    </ligand>
</feature>
<evidence type="ECO:0000256" key="11">
    <source>
        <dbReference type="ARBA" id="ARBA00023136"/>
    </source>
</evidence>
<feature type="binding site" evidence="14">
    <location>
        <position position="1039"/>
    </location>
    <ligand>
        <name>ATP</name>
        <dbReference type="ChEBI" id="CHEBI:30616"/>
    </ligand>
</feature>
<dbReference type="SUPFAM" id="SSF81660">
    <property type="entry name" value="Metal cation-transporting ATPase, ATP-binding domain N"/>
    <property type="match status" value="1"/>
</dbReference>
<dbReference type="GO" id="GO:0000287">
    <property type="term" value="F:magnesium ion binding"/>
    <property type="evidence" value="ECO:0007669"/>
    <property type="project" value="InterPro"/>
</dbReference>
<dbReference type="EMBL" id="BRXU01000030">
    <property type="protein sequence ID" value="GLC59809.1"/>
    <property type="molecule type" value="Genomic_DNA"/>
</dbReference>
<dbReference type="NCBIfam" id="TIGR01652">
    <property type="entry name" value="ATPase-Plipid"/>
    <property type="match status" value="1"/>
</dbReference>
<dbReference type="SFLD" id="SFLDF00027">
    <property type="entry name" value="p-type_atpase"/>
    <property type="match status" value="1"/>
</dbReference>
<dbReference type="NCBIfam" id="TIGR01494">
    <property type="entry name" value="ATPase_P-type"/>
    <property type="match status" value="1"/>
</dbReference>
<evidence type="ECO:0000259" key="19">
    <source>
        <dbReference type="Pfam" id="PF16212"/>
    </source>
</evidence>
<feature type="domain" description="P-type ATPase C-terminal" evidence="19">
    <location>
        <begin position="1084"/>
        <end position="1337"/>
    </location>
</feature>
<organism evidence="20 21">
    <name type="scientific">Pleodorina starrii</name>
    <dbReference type="NCBI Taxonomy" id="330485"/>
    <lineage>
        <taxon>Eukaryota</taxon>
        <taxon>Viridiplantae</taxon>
        <taxon>Chlorophyta</taxon>
        <taxon>core chlorophytes</taxon>
        <taxon>Chlorophyceae</taxon>
        <taxon>CS clade</taxon>
        <taxon>Chlamydomonadales</taxon>
        <taxon>Volvocaceae</taxon>
        <taxon>Pleodorina</taxon>
    </lineage>
</organism>
<keyword evidence="11 17" id="KW-0472">Membrane</keyword>
<evidence type="ECO:0000256" key="1">
    <source>
        <dbReference type="ARBA" id="ARBA00004141"/>
    </source>
</evidence>
<feature type="compositionally biased region" description="Low complexity" evidence="16">
    <location>
        <begin position="2025"/>
        <end position="2036"/>
    </location>
</feature>
<feature type="region of interest" description="Disordered" evidence="16">
    <location>
        <begin position="1517"/>
        <end position="1537"/>
    </location>
</feature>
<feature type="compositionally biased region" description="Gly residues" evidence="16">
    <location>
        <begin position="620"/>
        <end position="629"/>
    </location>
</feature>
<dbReference type="Pfam" id="PF16209">
    <property type="entry name" value="PhoLip_ATPase_N"/>
    <property type="match status" value="1"/>
</dbReference>
<comment type="caution">
    <text evidence="20">The sequence shown here is derived from an EMBL/GenBank/DDBJ whole genome shotgun (WGS) entry which is preliminary data.</text>
</comment>
<dbReference type="InterPro" id="IPR032630">
    <property type="entry name" value="P_typ_ATPase_c"/>
</dbReference>
<dbReference type="Pfam" id="PF13246">
    <property type="entry name" value="Cation_ATPase"/>
    <property type="match status" value="1"/>
</dbReference>
<evidence type="ECO:0000256" key="3">
    <source>
        <dbReference type="ARBA" id="ARBA00012189"/>
    </source>
</evidence>
<evidence type="ECO:0000256" key="15">
    <source>
        <dbReference type="PIRSR" id="PIRSR606539-3"/>
    </source>
</evidence>
<feature type="transmembrane region" description="Helical" evidence="17">
    <location>
        <begin position="414"/>
        <end position="432"/>
    </location>
</feature>
<feature type="binding site" evidence="14">
    <location>
        <position position="535"/>
    </location>
    <ligand>
        <name>ATP</name>
        <dbReference type="ChEBI" id="CHEBI:30616"/>
    </ligand>
</feature>
<dbReference type="InterPro" id="IPR001757">
    <property type="entry name" value="P_typ_ATPase"/>
</dbReference>